<gene>
    <name evidence="1" type="ORF">L6164_033855</name>
</gene>
<protein>
    <submittedName>
        <fullName evidence="1">Uncharacterized protein</fullName>
    </submittedName>
</protein>
<evidence type="ECO:0000313" key="2">
    <source>
        <dbReference type="Proteomes" id="UP000828941"/>
    </source>
</evidence>
<organism evidence="1 2">
    <name type="scientific">Bauhinia variegata</name>
    <name type="common">Purple orchid tree</name>
    <name type="synonym">Phanera variegata</name>
    <dbReference type="NCBI Taxonomy" id="167791"/>
    <lineage>
        <taxon>Eukaryota</taxon>
        <taxon>Viridiplantae</taxon>
        <taxon>Streptophyta</taxon>
        <taxon>Embryophyta</taxon>
        <taxon>Tracheophyta</taxon>
        <taxon>Spermatophyta</taxon>
        <taxon>Magnoliopsida</taxon>
        <taxon>eudicotyledons</taxon>
        <taxon>Gunneridae</taxon>
        <taxon>Pentapetalae</taxon>
        <taxon>rosids</taxon>
        <taxon>fabids</taxon>
        <taxon>Fabales</taxon>
        <taxon>Fabaceae</taxon>
        <taxon>Cercidoideae</taxon>
        <taxon>Cercideae</taxon>
        <taxon>Bauhiniinae</taxon>
        <taxon>Bauhinia</taxon>
    </lineage>
</organism>
<accession>A0ACB9KT60</accession>
<comment type="caution">
    <text evidence="1">The sequence shown here is derived from an EMBL/GenBank/DDBJ whole genome shotgun (WGS) entry which is preliminary data.</text>
</comment>
<dbReference type="EMBL" id="CM039438">
    <property type="protein sequence ID" value="KAI4300479.1"/>
    <property type="molecule type" value="Genomic_DNA"/>
</dbReference>
<keyword evidence="2" id="KW-1185">Reference proteome</keyword>
<dbReference type="Proteomes" id="UP000828941">
    <property type="component" value="Chromosome 13"/>
</dbReference>
<reference evidence="1 2" key="1">
    <citation type="journal article" date="2022" name="DNA Res.">
        <title>Chromosomal-level genome assembly of the orchid tree Bauhinia variegata (Leguminosae; Cercidoideae) supports the allotetraploid origin hypothesis of Bauhinia.</title>
        <authorList>
            <person name="Zhong Y."/>
            <person name="Chen Y."/>
            <person name="Zheng D."/>
            <person name="Pang J."/>
            <person name="Liu Y."/>
            <person name="Luo S."/>
            <person name="Meng S."/>
            <person name="Qian L."/>
            <person name="Wei D."/>
            <person name="Dai S."/>
            <person name="Zhou R."/>
        </authorList>
    </citation>
    <scope>NUCLEOTIDE SEQUENCE [LARGE SCALE GENOMIC DNA]</scope>
    <source>
        <strain evidence="1">BV-YZ2020</strain>
    </source>
</reference>
<evidence type="ECO:0000313" key="1">
    <source>
        <dbReference type="EMBL" id="KAI4300479.1"/>
    </source>
</evidence>
<proteinExistence type="predicted"/>
<sequence>MAIVSIRISLSILFISLLITCTLAYNEHKEWANFSYSGSNGPDKWGSLSPNFSDCSKGKAQSPVDLTMANIIQNKQLKPLDRNYSPANATLVNNGFNIGVHFDGDVGGITIDGKRYSLIQMHWHSPSEHHLEGKQLDAELHLVHKADDRGLAVVAVLHHFGDSDPMISKIKDKLIELGKKKPKSDEEAHIALGTFDVKWIKRNSHKYYRYVGSLTTPPCKEKVIWTILGKVRSISKKQIDLLKAPLGEGFKNNARPLQPLNGRKIEMRYDNEID</sequence>
<name>A0ACB9KT60_BAUVA</name>